<keyword evidence="5 7" id="KW-0793">Thylakoid</keyword>
<dbReference type="InterPro" id="IPR037279">
    <property type="entry name" value="PSI_PsaM_sf"/>
</dbReference>
<name>A0A8K1VWQ7_CRYJA</name>
<keyword evidence="3 7" id="KW-0603">Photosystem I</keyword>
<dbReference type="EMBL" id="MW364957">
    <property type="protein sequence ID" value="UFA48925.1"/>
    <property type="molecule type" value="Genomic_DNA"/>
</dbReference>
<dbReference type="SUPFAM" id="SSF81548">
    <property type="entry name" value="Subunit XII of photosystem I reaction centre, PsaM"/>
    <property type="match status" value="1"/>
</dbReference>
<sequence>MISLGQILIALLAAFIVLFLALRLARALYAS</sequence>
<dbReference type="EMBL" id="MW364955">
    <property type="protein sequence ID" value="UFA48761.1"/>
    <property type="molecule type" value="Genomic_DNA"/>
</dbReference>
<dbReference type="EMBL" id="MW364960">
    <property type="protein sequence ID" value="UFA49170.1"/>
    <property type="molecule type" value="Genomic_DNA"/>
</dbReference>
<evidence type="ECO:0000313" key="9">
    <source>
        <dbReference type="EMBL" id="UFA48431.1"/>
    </source>
</evidence>
<dbReference type="HAMAP" id="MF_00828">
    <property type="entry name" value="PSI_PsaM"/>
    <property type="match status" value="1"/>
</dbReference>
<dbReference type="GO" id="GO:0009535">
    <property type="term" value="C:chloroplast thylakoid membrane"/>
    <property type="evidence" value="ECO:0007669"/>
    <property type="project" value="UniProtKB-SubCell"/>
</dbReference>
<dbReference type="EMBL" id="MW364950">
    <property type="protein sequence ID" value="UFA48349.1"/>
    <property type="molecule type" value="Genomic_DNA"/>
</dbReference>
<dbReference type="GO" id="GO:0009522">
    <property type="term" value="C:photosystem I"/>
    <property type="evidence" value="ECO:0007669"/>
    <property type="project" value="UniProtKB-KW"/>
</dbReference>
<organism evidence="8">
    <name type="scientific">Cryptomeria japonica var. sinensis</name>
    <dbReference type="NCBI Taxonomy" id="99810"/>
    <lineage>
        <taxon>Eukaryota</taxon>
        <taxon>Viridiplantae</taxon>
        <taxon>Streptophyta</taxon>
        <taxon>Embryophyta</taxon>
        <taxon>Tracheophyta</taxon>
        <taxon>Spermatophyta</taxon>
        <taxon>Pinopsida</taxon>
        <taxon>Pinidae</taxon>
        <taxon>Conifers II</taxon>
        <taxon>Cupressales</taxon>
        <taxon>Cupressaceae</taxon>
        <taxon>Cryptomeria</taxon>
    </lineage>
</organism>
<dbReference type="NCBIfam" id="TIGR03053">
    <property type="entry name" value="PS_I_psaM"/>
    <property type="match status" value="1"/>
</dbReference>
<evidence type="ECO:0000256" key="1">
    <source>
        <dbReference type="ARBA" id="ARBA00022531"/>
    </source>
</evidence>
<dbReference type="EMBL" id="MW364951">
    <property type="protein sequence ID" value="UFA48431.1"/>
    <property type="molecule type" value="Genomic_DNA"/>
</dbReference>
<dbReference type="EMBL" id="MW364949">
    <property type="protein sequence ID" value="UFA48267.1"/>
    <property type="molecule type" value="Genomic_DNA"/>
</dbReference>
<evidence type="ECO:0000256" key="6">
    <source>
        <dbReference type="ARBA" id="ARBA00023136"/>
    </source>
</evidence>
<keyword evidence="8" id="KW-0934">Plastid</keyword>
<keyword evidence="2 7" id="KW-0812">Transmembrane</keyword>
<dbReference type="EMBL" id="MW364952">
    <property type="protein sequence ID" value="UFA48515.1"/>
    <property type="molecule type" value="Genomic_DNA"/>
</dbReference>
<keyword evidence="4 7" id="KW-1133">Transmembrane helix</keyword>
<dbReference type="EMBL" id="MW364959">
    <property type="protein sequence ID" value="UFA49087.1"/>
    <property type="molecule type" value="Genomic_DNA"/>
</dbReference>
<keyword evidence="8" id="KW-0150">Chloroplast</keyword>
<evidence type="ECO:0000256" key="7">
    <source>
        <dbReference type="HAMAP-Rule" id="MF_00828"/>
    </source>
</evidence>
<evidence type="ECO:0000256" key="5">
    <source>
        <dbReference type="ARBA" id="ARBA00023078"/>
    </source>
</evidence>
<dbReference type="EMBL" id="MW364958">
    <property type="protein sequence ID" value="UFA49005.1"/>
    <property type="molecule type" value="Genomic_DNA"/>
</dbReference>
<keyword evidence="1 7" id="KW-0602">Photosynthesis</keyword>
<comment type="similarity">
    <text evidence="7">Belongs to the PsaM family.</text>
</comment>
<dbReference type="EMBL" id="MW364956">
    <property type="protein sequence ID" value="UFA48841.1"/>
    <property type="molecule type" value="Genomic_DNA"/>
</dbReference>
<geneLocation type="chloroplast" evidence="8"/>
<dbReference type="AlphaFoldDB" id="A0A8K1VWQ7"/>
<keyword evidence="6 7" id="KW-0472">Membrane</keyword>
<comment type="subcellular location">
    <subcellularLocation>
        <location evidence="7">Plastid</location>
        <location evidence="7">Chloroplast thylakoid membrane</location>
        <topology evidence="7">Single-pass membrane protein</topology>
    </subcellularLocation>
</comment>
<reference evidence="8" key="2">
    <citation type="journal article" date="2021" name="Biotechnol. Biotechnol. Equip.">
        <title>Complete chloroplast genomes of wild and cultivated Cryptomeria japonica var. sinensis.</title>
        <authorList>
            <person name="Yan Y."/>
            <person name="Wu X."/>
            <person name="Wang M."/>
            <person name="Li Z."/>
            <person name="Yuan M."/>
            <person name="Dai M."/>
            <person name="Wen Y."/>
        </authorList>
    </citation>
    <scope>NUCLEOTIDE SEQUENCE</scope>
</reference>
<evidence type="ECO:0000256" key="3">
    <source>
        <dbReference type="ARBA" id="ARBA00022836"/>
    </source>
</evidence>
<gene>
    <name evidence="7 8" type="primary">psaM</name>
</gene>
<protein>
    <recommendedName>
        <fullName evidence="7">Photosystem I reaction center subunit XII</fullName>
    </recommendedName>
    <alternativeName>
        <fullName evidence="7">PSI-M</fullName>
    </alternativeName>
</protein>
<reference evidence="9" key="1">
    <citation type="submission" date="2020-12" db="EMBL/GenBank/DDBJ databases">
        <title>Complete chloroplast genome of Cryptomeria japonica var. sinensis.</title>
        <authorList>
            <person name="Yan Y."/>
            <person name="Wu X."/>
            <person name="Wang M."/>
            <person name="Ueno S."/>
            <person name="Li Z."/>
            <person name="Yuan M."/>
            <person name="Dai M."/>
            <person name="Wen Y."/>
        </authorList>
    </citation>
    <scope>NUCLEOTIDE SEQUENCE</scope>
</reference>
<evidence type="ECO:0000256" key="4">
    <source>
        <dbReference type="ARBA" id="ARBA00022989"/>
    </source>
</evidence>
<dbReference type="EMBL" id="MW364954">
    <property type="protein sequence ID" value="UFA48679.1"/>
    <property type="molecule type" value="Genomic_DNA"/>
</dbReference>
<dbReference type="EMBL" id="MW364953">
    <property type="protein sequence ID" value="UFA48596.1"/>
    <property type="molecule type" value="Genomic_DNA"/>
</dbReference>
<evidence type="ECO:0000256" key="2">
    <source>
        <dbReference type="ARBA" id="ARBA00022692"/>
    </source>
</evidence>
<dbReference type="GO" id="GO:0015979">
    <property type="term" value="P:photosynthesis"/>
    <property type="evidence" value="ECO:0007669"/>
    <property type="project" value="UniProtKB-UniRule"/>
</dbReference>
<accession>A0A8K1VWQ7</accession>
<proteinExistence type="inferred from homology"/>
<dbReference type="InterPro" id="IPR010010">
    <property type="entry name" value="PSI_PsaM"/>
</dbReference>
<evidence type="ECO:0000313" key="8">
    <source>
        <dbReference type="EMBL" id="UFA48349.1"/>
    </source>
</evidence>